<sequence>MRRIVCEKAVRSLMEYRRVCSTPGELLTTPALPRTSRSRHYDDILEAEYETLLPEHYFRAPHPIFATVAGQQPAGIYILRRGGTGLRFRSQAARFASTLVTAAGASCATGLRTLRKKLLG</sequence>
<gene>
    <name evidence="1" type="ordered locus">Meso_3092</name>
</gene>
<dbReference type="HOGENOM" id="CLU_2045503_0_0_5"/>
<proteinExistence type="predicted"/>
<evidence type="ECO:0000313" key="1">
    <source>
        <dbReference type="EMBL" id="ABG64464.1"/>
    </source>
</evidence>
<reference evidence="1" key="1">
    <citation type="submission" date="2006-06" db="EMBL/GenBank/DDBJ databases">
        <title>Complete sequence of chromosome of Chelativorans sp. BNC1.</title>
        <authorList>
            <consortium name="US DOE Joint Genome Institute"/>
            <person name="Copeland A."/>
            <person name="Lucas S."/>
            <person name="Lapidus A."/>
            <person name="Barry K."/>
            <person name="Detter J.C."/>
            <person name="Glavina del Rio T."/>
            <person name="Hammon N."/>
            <person name="Israni S."/>
            <person name="Dalin E."/>
            <person name="Tice H."/>
            <person name="Pitluck S."/>
            <person name="Chertkov O."/>
            <person name="Brettin T."/>
            <person name="Bruce D."/>
            <person name="Han C."/>
            <person name="Tapia R."/>
            <person name="Gilna P."/>
            <person name="Schmutz J."/>
            <person name="Larimer F."/>
            <person name="Land M."/>
            <person name="Hauser L."/>
            <person name="Kyrpides N."/>
            <person name="Mikhailova N."/>
            <person name="Richardson P."/>
        </authorList>
    </citation>
    <scope>NUCLEOTIDE SEQUENCE</scope>
    <source>
        <strain evidence="1">BNC1</strain>
    </source>
</reference>
<dbReference type="AlphaFoldDB" id="Q11DR1"/>
<dbReference type="EMBL" id="CP000390">
    <property type="protein sequence ID" value="ABG64464.1"/>
    <property type="molecule type" value="Genomic_DNA"/>
</dbReference>
<name>Q11DR1_CHESB</name>
<accession>Q11DR1</accession>
<protein>
    <submittedName>
        <fullName evidence="1">Uncharacterized protein</fullName>
    </submittedName>
</protein>
<dbReference type="KEGG" id="mes:Meso_3092"/>
<dbReference type="STRING" id="266779.Meso_3092"/>
<organism evidence="1">
    <name type="scientific">Chelativorans sp. (strain BNC1)</name>
    <dbReference type="NCBI Taxonomy" id="266779"/>
    <lineage>
        <taxon>Bacteria</taxon>
        <taxon>Pseudomonadati</taxon>
        <taxon>Pseudomonadota</taxon>
        <taxon>Alphaproteobacteria</taxon>
        <taxon>Hyphomicrobiales</taxon>
        <taxon>Phyllobacteriaceae</taxon>
        <taxon>Chelativorans</taxon>
    </lineage>
</organism>